<evidence type="ECO:0000313" key="4">
    <source>
        <dbReference type="EMBL" id="KUK87800.1"/>
    </source>
</evidence>
<evidence type="ECO:0000313" key="5">
    <source>
        <dbReference type="Proteomes" id="UP000053467"/>
    </source>
</evidence>
<dbReference type="Gene3D" id="3.10.50.40">
    <property type="match status" value="2"/>
</dbReference>
<dbReference type="Pfam" id="PF00639">
    <property type="entry name" value="Rotamase"/>
    <property type="match status" value="1"/>
</dbReference>
<evidence type="ECO:0000256" key="2">
    <source>
        <dbReference type="SAM" id="Coils"/>
    </source>
</evidence>
<proteinExistence type="predicted"/>
<keyword evidence="1" id="KW-0697">Rotamase</keyword>
<organism evidence="4 5">
    <name type="scientific">candidate division TA06 bacterium 34_109</name>
    <dbReference type="NCBI Taxonomy" id="1635277"/>
    <lineage>
        <taxon>Bacteria</taxon>
        <taxon>Bacteria division TA06</taxon>
    </lineage>
</organism>
<protein>
    <submittedName>
        <fullName evidence="4">PpiC-type peptidyl-prolyl cis-trans isomerase</fullName>
    </submittedName>
</protein>
<dbReference type="InterPro" id="IPR000297">
    <property type="entry name" value="PPIase_PpiC"/>
</dbReference>
<evidence type="ECO:0000259" key="3">
    <source>
        <dbReference type="PROSITE" id="PS50198"/>
    </source>
</evidence>
<dbReference type="GO" id="GO:0003755">
    <property type="term" value="F:peptidyl-prolyl cis-trans isomerase activity"/>
    <property type="evidence" value="ECO:0007669"/>
    <property type="project" value="UniProtKB-KW"/>
</dbReference>
<dbReference type="PANTHER" id="PTHR47245">
    <property type="entry name" value="PEPTIDYLPROLYL ISOMERASE"/>
    <property type="match status" value="1"/>
</dbReference>
<feature type="coiled-coil region" evidence="2">
    <location>
        <begin position="219"/>
        <end position="246"/>
    </location>
</feature>
<accession>A0A101I358</accession>
<evidence type="ECO:0000256" key="1">
    <source>
        <dbReference type="PROSITE-ProRule" id="PRU00278"/>
    </source>
</evidence>
<dbReference type="PANTHER" id="PTHR47245:SF2">
    <property type="entry name" value="PEPTIDYL-PROLYL CIS-TRANS ISOMERASE HP_0175-RELATED"/>
    <property type="match status" value="1"/>
</dbReference>
<dbReference type="Proteomes" id="UP000053467">
    <property type="component" value="Unassembled WGS sequence"/>
</dbReference>
<dbReference type="PROSITE" id="PS50198">
    <property type="entry name" value="PPIC_PPIASE_2"/>
    <property type="match status" value="1"/>
</dbReference>
<keyword evidence="2" id="KW-0175">Coiled coil</keyword>
<dbReference type="AlphaFoldDB" id="A0A101I358"/>
<dbReference type="EMBL" id="LGGX01000002">
    <property type="protein sequence ID" value="KUK87800.1"/>
    <property type="molecule type" value="Genomic_DNA"/>
</dbReference>
<comment type="caution">
    <text evidence="4">The sequence shown here is derived from an EMBL/GenBank/DDBJ whole genome shotgun (WGS) entry which is preliminary data.</text>
</comment>
<dbReference type="Pfam" id="PF13616">
    <property type="entry name" value="Rotamase_3"/>
    <property type="match status" value="1"/>
</dbReference>
<reference evidence="5" key="1">
    <citation type="journal article" date="2015" name="MBio">
        <title>Genome-Resolved Metagenomic Analysis Reveals Roles for Candidate Phyla and Other Microbial Community Members in Biogeochemical Transformations in Oil Reservoirs.</title>
        <authorList>
            <person name="Hu P."/>
            <person name="Tom L."/>
            <person name="Singh A."/>
            <person name="Thomas B.C."/>
            <person name="Baker B.J."/>
            <person name="Piceno Y.M."/>
            <person name="Andersen G.L."/>
            <person name="Banfield J.F."/>
        </authorList>
    </citation>
    <scope>NUCLEOTIDE SEQUENCE [LARGE SCALE GENOMIC DNA]</scope>
</reference>
<dbReference type="PROSITE" id="PS51257">
    <property type="entry name" value="PROKAR_LIPOPROTEIN"/>
    <property type="match status" value="1"/>
</dbReference>
<dbReference type="SUPFAM" id="SSF54534">
    <property type="entry name" value="FKBP-like"/>
    <property type="match status" value="1"/>
</dbReference>
<dbReference type="InterPro" id="IPR046357">
    <property type="entry name" value="PPIase_dom_sf"/>
</dbReference>
<sequence length="557" mass="65283">MKLSRRFFLLIILSFVLVFVFGCSKSDRVLAKIDKKVIYESTFKKLYSPMPNVSKEENIKKAEDALNNLINQMIVYNYMEKNDLLTDELLTQKVQSENSRLISLVYENEVTKKVKISEKELWDTYLRSKTTIWAQHILVEDKKLADSLYEILKKQPERFGELAALYSLDTNNKNNEGMLREFSGGVMVKPFEDACFKQPINVIGKPVKSNFGYHIIRVLKRERKDISNYQKEIKSIENNLKRKKLNEVAMKSEEKLRKEGKINVNLDNINKLFQSFKYDSLGNLILDSLKDERNLVLATSIFGPWTIDDVMREAKNGGFGKVPLSQPEVLRNFIDRMLFFMTVYQKGKRMGGNLSKEFAKETDVKMAIICDQKVRKDIMNSIPTDDSLLVKFYKDKIDRFMEKGKAYIYVINNKDLQKISMVKDSLKFKKKDFKRFAKIYSTIKPKEFSKPDYFIFDETDTTGYYKKALETGKGKISDIFQNSNGYNIIYVVDVFPPKPKELTDEFKKRQLKNEYLKFYTDSIYNDQIEKEKQNVKLFVNRDLFDKIVNSLISENKE</sequence>
<keyword evidence="1 4" id="KW-0413">Isomerase</keyword>
<name>A0A101I358_UNCT6</name>
<gene>
    <name evidence="4" type="ORF">XE03_0319</name>
</gene>
<dbReference type="InterPro" id="IPR050245">
    <property type="entry name" value="PrsA_foldase"/>
</dbReference>
<feature type="domain" description="PpiC" evidence="3">
    <location>
        <begin position="129"/>
        <end position="220"/>
    </location>
</feature>
<dbReference type="SUPFAM" id="SSF109998">
    <property type="entry name" value="Triger factor/SurA peptide-binding domain-like"/>
    <property type="match status" value="1"/>
</dbReference>
<dbReference type="InterPro" id="IPR027304">
    <property type="entry name" value="Trigger_fact/SurA_dom_sf"/>
</dbReference>